<evidence type="ECO:0000313" key="2">
    <source>
        <dbReference type="Proteomes" id="UP001178461"/>
    </source>
</evidence>
<protein>
    <submittedName>
        <fullName evidence="1">Uncharacterized protein</fullName>
    </submittedName>
</protein>
<sequence length="104" mass="11807">MAKAILSQKSCPTLPLTGYPFYRCQRRPNDGKPSAQFLVTTRLFGLQQQQQKTPEWPQLSLSKGYRRTGKGLTKGGKLNCKHIRLCAPGLKRYVKDHDCLKICN</sequence>
<keyword evidence="2" id="KW-1185">Reference proteome</keyword>
<name>A0AA35KA50_9SAUR</name>
<evidence type="ECO:0000313" key="1">
    <source>
        <dbReference type="EMBL" id="CAI5773594.1"/>
    </source>
</evidence>
<accession>A0AA35KA50</accession>
<gene>
    <name evidence="1" type="ORF">PODLI_1B039981</name>
</gene>
<dbReference type="Proteomes" id="UP001178461">
    <property type="component" value="Chromosome 4"/>
</dbReference>
<dbReference type="EMBL" id="OX395129">
    <property type="protein sequence ID" value="CAI5773594.1"/>
    <property type="molecule type" value="Genomic_DNA"/>
</dbReference>
<organism evidence="1 2">
    <name type="scientific">Podarcis lilfordi</name>
    <name type="common">Lilford's wall lizard</name>
    <dbReference type="NCBI Taxonomy" id="74358"/>
    <lineage>
        <taxon>Eukaryota</taxon>
        <taxon>Metazoa</taxon>
        <taxon>Chordata</taxon>
        <taxon>Craniata</taxon>
        <taxon>Vertebrata</taxon>
        <taxon>Euteleostomi</taxon>
        <taxon>Lepidosauria</taxon>
        <taxon>Squamata</taxon>
        <taxon>Bifurcata</taxon>
        <taxon>Unidentata</taxon>
        <taxon>Episquamata</taxon>
        <taxon>Laterata</taxon>
        <taxon>Lacertibaenia</taxon>
        <taxon>Lacertidae</taxon>
        <taxon>Podarcis</taxon>
    </lineage>
</organism>
<dbReference type="AlphaFoldDB" id="A0AA35KA50"/>
<reference evidence="1" key="1">
    <citation type="submission" date="2022-12" db="EMBL/GenBank/DDBJ databases">
        <authorList>
            <person name="Alioto T."/>
            <person name="Alioto T."/>
            <person name="Gomez Garrido J."/>
        </authorList>
    </citation>
    <scope>NUCLEOTIDE SEQUENCE</scope>
</reference>
<proteinExistence type="predicted"/>